<name>A0A5J4XAB6_9EUKA</name>
<evidence type="ECO:0000313" key="2">
    <source>
        <dbReference type="Proteomes" id="UP000324800"/>
    </source>
</evidence>
<gene>
    <name evidence="1" type="ORF">EZS28_001019</name>
</gene>
<evidence type="ECO:0000313" key="1">
    <source>
        <dbReference type="EMBL" id="KAA6403449.1"/>
    </source>
</evidence>
<sequence length="76" mass="8945">MLMTNFIRVFVVSLCNEGICQREDQDVNEEEDCEVFEGERDDEEQYNEGVDESEITVLDYFNVESKLPAFKRLKTI</sequence>
<reference evidence="1 2" key="1">
    <citation type="submission" date="2019-03" db="EMBL/GenBank/DDBJ databases">
        <title>Single cell metagenomics reveals metabolic interactions within the superorganism composed of flagellate Streblomastix strix and complex community of Bacteroidetes bacteria on its surface.</title>
        <authorList>
            <person name="Treitli S.C."/>
            <person name="Kolisko M."/>
            <person name="Husnik F."/>
            <person name="Keeling P."/>
            <person name="Hampl V."/>
        </authorList>
    </citation>
    <scope>NUCLEOTIDE SEQUENCE [LARGE SCALE GENOMIC DNA]</scope>
    <source>
        <strain evidence="1">ST1C</strain>
    </source>
</reference>
<dbReference type="Proteomes" id="UP000324800">
    <property type="component" value="Unassembled WGS sequence"/>
</dbReference>
<accession>A0A5J4XAB6</accession>
<dbReference type="EMBL" id="SNRW01000099">
    <property type="protein sequence ID" value="KAA6403449.1"/>
    <property type="molecule type" value="Genomic_DNA"/>
</dbReference>
<comment type="caution">
    <text evidence="1">The sequence shown here is derived from an EMBL/GenBank/DDBJ whole genome shotgun (WGS) entry which is preliminary data.</text>
</comment>
<organism evidence="1 2">
    <name type="scientific">Streblomastix strix</name>
    <dbReference type="NCBI Taxonomy" id="222440"/>
    <lineage>
        <taxon>Eukaryota</taxon>
        <taxon>Metamonada</taxon>
        <taxon>Preaxostyla</taxon>
        <taxon>Oxymonadida</taxon>
        <taxon>Streblomastigidae</taxon>
        <taxon>Streblomastix</taxon>
    </lineage>
</organism>
<proteinExistence type="predicted"/>
<protein>
    <submittedName>
        <fullName evidence="1">Uncharacterized protein</fullName>
    </submittedName>
</protein>
<dbReference type="AlphaFoldDB" id="A0A5J4XAB6"/>